<dbReference type="PANTHER" id="PTHR21349:SF0">
    <property type="entry name" value="LARGE RIBOSOMAL SUBUNIT PROTEIN BL21M"/>
    <property type="match status" value="1"/>
</dbReference>
<evidence type="ECO:0000256" key="7">
    <source>
        <dbReference type="RuleBase" id="RU000562"/>
    </source>
</evidence>
<dbReference type="InterPro" id="IPR036164">
    <property type="entry name" value="bL21-like_sf"/>
</dbReference>
<sequence>MIAIVNIAGQQFKVTSGQKVYVHHLDAEKGAKVSFDEVLMLSGDDNTPTIGTPSIKGARVEASVIDHVKGDKVIVYKKQRRKGLEKKNGHRQSFTQIQIESIIA</sequence>
<dbReference type="GO" id="GO:0003735">
    <property type="term" value="F:structural constituent of ribosome"/>
    <property type="evidence" value="ECO:0007669"/>
    <property type="project" value="InterPro"/>
</dbReference>
<gene>
    <name evidence="6 8" type="primary">rplU</name>
    <name evidence="8" type="ORF">IPO85_16645</name>
</gene>
<comment type="caution">
    <text evidence="8">The sequence shown here is derived from an EMBL/GenBank/DDBJ whole genome shotgun (WGS) entry which is preliminary data.</text>
</comment>
<evidence type="ECO:0000256" key="6">
    <source>
        <dbReference type="HAMAP-Rule" id="MF_01363"/>
    </source>
</evidence>
<dbReference type="InterPro" id="IPR018258">
    <property type="entry name" value="Ribosomal_bL21_CS"/>
</dbReference>
<dbReference type="PANTHER" id="PTHR21349">
    <property type="entry name" value="50S RIBOSOMAL PROTEIN L21"/>
    <property type="match status" value="1"/>
</dbReference>
<dbReference type="GO" id="GO:0019843">
    <property type="term" value="F:rRNA binding"/>
    <property type="evidence" value="ECO:0007669"/>
    <property type="project" value="UniProtKB-UniRule"/>
</dbReference>
<evidence type="ECO:0000313" key="8">
    <source>
        <dbReference type="EMBL" id="MBK9719109.1"/>
    </source>
</evidence>
<dbReference type="InterPro" id="IPR001787">
    <property type="entry name" value="Ribosomal_bL21"/>
</dbReference>
<name>A0A9D7XEH8_9BACT</name>
<proteinExistence type="inferred from homology"/>
<dbReference type="GO" id="GO:0005737">
    <property type="term" value="C:cytoplasm"/>
    <property type="evidence" value="ECO:0007669"/>
    <property type="project" value="UniProtKB-ARBA"/>
</dbReference>
<dbReference type="AlphaFoldDB" id="A0A9D7XEH8"/>
<dbReference type="SUPFAM" id="SSF141091">
    <property type="entry name" value="L21p-like"/>
    <property type="match status" value="1"/>
</dbReference>
<dbReference type="PROSITE" id="PS01169">
    <property type="entry name" value="RIBOSOMAL_L21"/>
    <property type="match status" value="1"/>
</dbReference>
<evidence type="ECO:0000256" key="3">
    <source>
        <dbReference type="ARBA" id="ARBA00022884"/>
    </source>
</evidence>
<dbReference type="Proteomes" id="UP000808349">
    <property type="component" value="Unassembled WGS sequence"/>
</dbReference>
<evidence type="ECO:0000256" key="1">
    <source>
        <dbReference type="ARBA" id="ARBA00008563"/>
    </source>
</evidence>
<protein>
    <recommendedName>
        <fullName evidence="6">Large ribosomal subunit protein bL21</fullName>
    </recommendedName>
</protein>
<comment type="function">
    <text evidence="6 7">This protein binds to 23S rRNA in the presence of protein L20.</text>
</comment>
<keyword evidence="2 6" id="KW-0699">rRNA-binding</keyword>
<comment type="subunit">
    <text evidence="6">Part of the 50S ribosomal subunit. Contacts protein L20.</text>
</comment>
<evidence type="ECO:0000313" key="9">
    <source>
        <dbReference type="Proteomes" id="UP000808349"/>
    </source>
</evidence>
<dbReference type="GO" id="GO:1990904">
    <property type="term" value="C:ribonucleoprotein complex"/>
    <property type="evidence" value="ECO:0007669"/>
    <property type="project" value="UniProtKB-KW"/>
</dbReference>
<dbReference type="GO" id="GO:0006412">
    <property type="term" value="P:translation"/>
    <property type="evidence" value="ECO:0007669"/>
    <property type="project" value="UniProtKB-UniRule"/>
</dbReference>
<reference evidence="8 9" key="1">
    <citation type="submission" date="2020-10" db="EMBL/GenBank/DDBJ databases">
        <title>Connecting structure to function with the recovery of over 1000 high-quality activated sludge metagenome-assembled genomes encoding full-length rRNA genes using long-read sequencing.</title>
        <authorList>
            <person name="Singleton C.M."/>
            <person name="Petriglieri F."/>
            <person name="Kristensen J.M."/>
            <person name="Kirkegaard R.H."/>
            <person name="Michaelsen T.Y."/>
            <person name="Andersen M.H."/>
            <person name="Karst S.M."/>
            <person name="Dueholm M.S."/>
            <person name="Nielsen P.H."/>
            <person name="Albertsen M."/>
        </authorList>
    </citation>
    <scope>NUCLEOTIDE SEQUENCE [LARGE SCALE GENOMIC DNA]</scope>
    <source>
        <strain evidence="8">Ribe_18-Q3-R11-54_BAT3C.373</strain>
    </source>
</reference>
<keyword evidence="5 6" id="KW-0687">Ribonucleoprotein</keyword>
<evidence type="ECO:0000256" key="2">
    <source>
        <dbReference type="ARBA" id="ARBA00022730"/>
    </source>
</evidence>
<dbReference type="InterPro" id="IPR028909">
    <property type="entry name" value="bL21-like"/>
</dbReference>
<dbReference type="GO" id="GO:0005840">
    <property type="term" value="C:ribosome"/>
    <property type="evidence" value="ECO:0007669"/>
    <property type="project" value="UniProtKB-KW"/>
</dbReference>
<comment type="similarity">
    <text evidence="1 6 7">Belongs to the bacterial ribosomal protein bL21 family.</text>
</comment>
<evidence type="ECO:0000256" key="4">
    <source>
        <dbReference type="ARBA" id="ARBA00022980"/>
    </source>
</evidence>
<dbReference type="HAMAP" id="MF_01363">
    <property type="entry name" value="Ribosomal_bL21"/>
    <property type="match status" value="1"/>
</dbReference>
<dbReference type="Pfam" id="PF00829">
    <property type="entry name" value="Ribosomal_L21p"/>
    <property type="match status" value="1"/>
</dbReference>
<accession>A0A9D7XEH8</accession>
<dbReference type="NCBIfam" id="TIGR00061">
    <property type="entry name" value="L21"/>
    <property type="match status" value="1"/>
</dbReference>
<keyword evidence="3 6" id="KW-0694">RNA-binding</keyword>
<evidence type="ECO:0000256" key="5">
    <source>
        <dbReference type="ARBA" id="ARBA00023274"/>
    </source>
</evidence>
<keyword evidence="4 6" id="KW-0689">Ribosomal protein</keyword>
<organism evidence="8 9">
    <name type="scientific">Candidatus Defluviibacterium haderslevense</name>
    <dbReference type="NCBI Taxonomy" id="2981993"/>
    <lineage>
        <taxon>Bacteria</taxon>
        <taxon>Pseudomonadati</taxon>
        <taxon>Bacteroidota</taxon>
        <taxon>Saprospiria</taxon>
        <taxon>Saprospirales</taxon>
        <taxon>Saprospiraceae</taxon>
        <taxon>Candidatus Defluviibacterium</taxon>
    </lineage>
</organism>
<dbReference type="EMBL" id="JADKFW010000015">
    <property type="protein sequence ID" value="MBK9719109.1"/>
    <property type="molecule type" value="Genomic_DNA"/>
</dbReference>